<feature type="compositionally biased region" description="Basic and acidic residues" evidence="1">
    <location>
        <begin position="40"/>
        <end position="50"/>
    </location>
</feature>
<gene>
    <name evidence="2" type="ORF">BABINDRAFT_160200</name>
</gene>
<organism evidence="2 3">
    <name type="scientific">Babjeviella inositovora NRRL Y-12698</name>
    <dbReference type="NCBI Taxonomy" id="984486"/>
    <lineage>
        <taxon>Eukaryota</taxon>
        <taxon>Fungi</taxon>
        <taxon>Dikarya</taxon>
        <taxon>Ascomycota</taxon>
        <taxon>Saccharomycotina</taxon>
        <taxon>Pichiomycetes</taxon>
        <taxon>Serinales incertae sedis</taxon>
        <taxon>Babjeviella</taxon>
    </lineage>
</organism>
<dbReference type="GeneID" id="30145963"/>
<sequence length="258" mass="29470">MTSLSAFKNVNNFDGRMVAEISLQYIIYCFIKRMEEAQDRENLPETHDQAQENSRGNSPAQNLPLSPLAHTKEELRTWQERWKKLLEQPASQFVVLGYHYGYLMVLYNWNFMKLSTAARTRASKPLATTLAHTDSTTLRLMLYHARKVVREILSVANDSYFAFLSDQIHFCTLFSAIMLINILRLVGSARTGDIDLISLSSGELAGYLSEISDLAKRFRRVATGESDVVMKYALTIEEEMRGVFPEEQIRGAYPVARK</sequence>
<evidence type="ECO:0000256" key="1">
    <source>
        <dbReference type="SAM" id="MobiDB-lite"/>
    </source>
</evidence>
<dbReference type="STRING" id="984486.A0A1E3QWV2"/>
<proteinExistence type="predicted"/>
<feature type="region of interest" description="Disordered" evidence="1">
    <location>
        <begin position="40"/>
        <end position="66"/>
    </location>
</feature>
<keyword evidence="3" id="KW-1185">Reference proteome</keyword>
<dbReference type="AlphaFoldDB" id="A0A1E3QWV2"/>
<dbReference type="EMBL" id="KV454427">
    <property type="protein sequence ID" value="ODQ81984.1"/>
    <property type="molecule type" value="Genomic_DNA"/>
</dbReference>
<dbReference type="RefSeq" id="XP_018987312.1">
    <property type="nucleotide sequence ID" value="XM_019128110.1"/>
</dbReference>
<name>A0A1E3QWV2_9ASCO</name>
<evidence type="ECO:0000313" key="2">
    <source>
        <dbReference type="EMBL" id="ODQ81984.1"/>
    </source>
</evidence>
<evidence type="ECO:0000313" key="3">
    <source>
        <dbReference type="Proteomes" id="UP000094336"/>
    </source>
</evidence>
<dbReference type="Proteomes" id="UP000094336">
    <property type="component" value="Unassembled WGS sequence"/>
</dbReference>
<reference evidence="3" key="1">
    <citation type="submission" date="2016-05" db="EMBL/GenBank/DDBJ databases">
        <title>Comparative genomics of biotechnologically important yeasts.</title>
        <authorList>
            <consortium name="DOE Joint Genome Institute"/>
            <person name="Riley R."/>
            <person name="Haridas S."/>
            <person name="Wolfe K.H."/>
            <person name="Lopes M.R."/>
            <person name="Hittinger C.T."/>
            <person name="Goker M."/>
            <person name="Salamov A."/>
            <person name="Wisecaver J."/>
            <person name="Long T.M."/>
            <person name="Aerts A.L."/>
            <person name="Barry K."/>
            <person name="Choi C."/>
            <person name="Clum A."/>
            <person name="Coughlan A.Y."/>
            <person name="Deshpande S."/>
            <person name="Douglass A.P."/>
            <person name="Hanson S.J."/>
            <person name="Klenk H.-P."/>
            <person name="Labutti K."/>
            <person name="Lapidus A."/>
            <person name="Lindquist E."/>
            <person name="Lipzen A."/>
            <person name="Meier-Kolthoff J.P."/>
            <person name="Ohm R.A."/>
            <person name="Otillar R.P."/>
            <person name="Pangilinan J."/>
            <person name="Peng Y."/>
            <person name="Rokas A."/>
            <person name="Rosa C.A."/>
            <person name="Scheuner C."/>
            <person name="Sibirny A.A."/>
            <person name="Slot J.C."/>
            <person name="Stielow J.B."/>
            <person name="Sun H."/>
            <person name="Kurtzman C.P."/>
            <person name="Blackwell M."/>
            <person name="Grigoriev I.V."/>
            <person name="Jeffries T.W."/>
        </authorList>
    </citation>
    <scope>NUCLEOTIDE SEQUENCE [LARGE SCALE GENOMIC DNA]</scope>
    <source>
        <strain evidence="3">NRRL Y-12698</strain>
    </source>
</reference>
<feature type="compositionally biased region" description="Polar residues" evidence="1">
    <location>
        <begin position="51"/>
        <end position="64"/>
    </location>
</feature>
<accession>A0A1E3QWV2</accession>
<dbReference type="OrthoDB" id="2595934at2759"/>
<protein>
    <submittedName>
        <fullName evidence="2">Uncharacterized protein</fullName>
    </submittedName>
</protein>